<evidence type="ECO:0000256" key="4">
    <source>
        <dbReference type="ARBA" id="ARBA00022989"/>
    </source>
</evidence>
<evidence type="ECO:0000313" key="8">
    <source>
        <dbReference type="EMBL" id="CAI7998341.1"/>
    </source>
</evidence>
<dbReference type="SUPFAM" id="SSF48652">
    <property type="entry name" value="Tetraspanin"/>
    <property type="match status" value="1"/>
</dbReference>
<evidence type="ECO:0000256" key="1">
    <source>
        <dbReference type="ARBA" id="ARBA00004141"/>
    </source>
</evidence>
<evidence type="ECO:0000256" key="5">
    <source>
        <dbReference type="ARBA" id="ARBA00023136"/>
    </source>
</evidence>
<feature type="disulfide bond" evidence="6">
    <location>
        <begin position="148"/>
        <end position="182"/>
    </location>
</feature>
<evidence type="ECO:0000256" key="2">
    <source>
        <dbReference type="ARBA" id="ARBA00006840"/>
    </source>
</evidence>
<dbReference type="PRINTS" id="PR00259">
    <property type="entry name" value="TMFOUR"/>
</dbReference>
<dbReference type="PANTHER" id="PTHR19282:SF551">
    <property type="entry name" value="RE08073P-RELATED"/>
    <property type="match status" value="1"/>
</dbReference>
<comment type="similarity">
    <text evidence="2 7">Belongs to the tetraspanin (TM4SF) family.</text>
</comment>
<feature type="disulfide bond" evidence="6">
    <location>
        <begin position="149"/>
        <end position="171"/>
    </location>
</feature>
<feature type="transmembrane region" description="Helical" evidence="7">
    <location>
        <begin position="82"/>
        <end position="108"/>
    </location>
</feature>
<dbReference type="CDD" id="cd03127">
    <property type="entry name" value="tetraspanin_LEL"/>
    <property type="match status" value="1"/>
</dbReference>
<dbReference type="Gene3D" id="1.10.1450.10">
    <property type="entry name" value="Tetraspanin"/>
    <property type="match status" value="1"/>
</dbReference>
<dbReference type="EMBL" id="CASHTH010000345">
    <property type="protein sequence ID" value="CAI7998341.1"/>
    <property type="molecule type" value="Genomic_DNA"/>
</dbReference>
<keyword evidence="9" id="KW-1185">Reference proteome</keyword>
<dbReference type="GO" id="GO:0005886">
    <property type="term" value="C:plasma membrane"/>
    <property type="evidence" value="ECO:0007669"/>
    <property type="project" value="TreeGrafter"/>
</dbReference>
<keyword evidence="4 7" id="KW-1133">Transmembrane helix</keyword>
<comment type="caution">
    <text evidence="7">Lacks conserved residue(s) required for the propagation of feature annotation.</text>
</comment>
<dbReference type="InterPro" id="IPR000301">
    <property type="entry name" value="Tetraspanin_animals"/>
</dbReference>
<dbReference type="PANTHER" id="PTHR19282">
    <property type="entry name" value="TETRASPANIN"/>
    <property type="match status" value="1"/>
</dbReference>
<dbReference type="Proteomes" id="UP001174909">
    <property type="component" value="Unassembled WGS sequence"/>
</dbReference>
<gene>
    <name evidence="8" type="ORF">GBAR_LOCUS2407</name>
</gene>
<comment type="caution">
    <text evidence="8">The sequence shown here is derived from an EMBL/GenBank/DDBJ whole genome shotgun (WGS) entry which is preliminary data.</text>
</comment>
<reference evidence="8" key="1">
    <citation type="submission" date="2023-03" db="EMBL/GenBank/DDBJ databases">
        <authorList>
            <person name="Steffen K."/>
            <person name="Cardenas P."/>
        </authorList>
    </citation>
    <scope>NUCLEOTIDE SEQUENCE</scope>
</reference>
<organism evidence="8 9">
    <name type="scientific">Geodia barretti</name>
    <name type="common">Barrett's horny sponge</name>
    <dbReference type="NCBI Taxonomy" id="519541"/>
    <lineage>
        <taxon>Eukaryota</taxon>
        <taxon>Metazoa</taxon>
        <taxon>Porifera</taxon>
        <taxon>Demospongiae</taxon>
        <taxon>Heteroscleromorpha</taxon>
        <taxon>Tetractinellida</taxon>
        <taxon>Astrophorina</taxon>
        <taxon>Geodiidae</taxon>
        <taxon>Geodia</taxon>
    </lineage>
</organism>
<dbReference type="AlphaFoldDB" id="A0AA35W4S6"/>
<sequence>MPDEVQPTHPHHCQHLCCITGYLCDDCWIMGKGSKEFFLIADDDTEYTQVSVLLIVVGIFVLIIGVVGAVGALFASKAFGRIILVVYAISLGLLVVCEIAGGITAAVARNKVESVFRDSANSTFSKYNDSRDSSERDTWNQFQKDFKCCGVESYKDYRTVFKNDSVPVSCCDSRKIDDGENCTMVVQNVTNNANHYIYSKGCADAIVDSISKNLGVIAGCAIVFALFQIIGIVLACFVAICKRDKTYEVV</sequence>
<evidence type="ECO:0000313" key="9">
    <source>
        <dbReference type="Proteomes" id="UP001174909"/>
    </source>
</evidence>
<dbReference type="PIRSF" id="PIRSF002419">
    <property type="entry name" value="Tetraspanin"/>
    <property type="match status" value="1"/>
</dbReference>
<dbReference type="InterPro" id="IPR008952">
    <property type="entry name" value="Tetraspanin_EC2_sf"/>
</dbReference>
<dbReference type="Pfam" id="PF00335">
    <property type="entry name" value="Tetraspanin"/>
    <property type="match status" value="1"/>
</dbReference>
<evidence type="ECO:0000256" key="7">
    <source>
        <dbReference type="RuleBase" id="RU361218"/>
    </source>
</evidence>
<proteinExistence type="inferred from homology"/>
<feature type="transmembrane region" description="Helical" evidence="7">
    <location>
        <begin position="52"/>
        <end position="75"/>
    </location>
</feature>
<keyword evidence="6" id="KW-1015">Disulfide bond</keyword>
<feature type="transmembrane region" description="Helical" evidence="7">
    <location>
        <begin position="216"/>
        <end position="240"/>
    </location>
</feature>
<evidence type="ECO:0000256" key="3">
    <source>
        <dbReference type="ARBA" id="ARBA00022692"/>
    </source>
</evidence>
<keyword evidence="3 7" id="KW-0812">Transmembrane</keyword>
<evidence type="ECO:0000256" key="6">
    <source>
        <dbReference type="PIRSR" id="PIRSR002419-1"/>
    </source>
</evidence>
<protein>
    <recommendedName>
        <fullName evidence="7">Tetraspanin</fullName>
    </recommendedName>
</protein>
<keyword evidence="5 7" id="KW-0472">Membrane</keyword>
<accession>A0AA35W4S6</accession>
<name>A0AA35W4S6_GEOBA</name>
<comment type="subcellular location">
    <subcellularLocation>
        <location evidence="1 7">Membrane</location>
        <topology evidence="1 7">Multi-pass membrane protein</topology>
    </subcellularLocation>
</comment>
<dbReference type="InterPro" id="IPR018499">
    <property type="entry name" value="Tetraspanin/Peripherin"/>
</dbReference>